<dbReference type="EMBL" id="JBHTAI010000019">
    <property type="protein sequence ID" value="MFC7151918.1"/>
    <property type="molecule type" value="Genomic_DNA"/>
</dbReference>
<dbReference type="RefSeq" id="WP_378046576.1">
    <property type="nucleotide sequence ID" value="NZ_JBHMDN010000011.1"/>
</dbReference>
<evidence type="ECO:0000313" key="3">
    <source>
        <dbReference type="EMBL" id="MFC7151918.1"/>
    </source>
</evidence>
<feature type="domain" description="Tail spike" evidence="1">
    <location>
        <begin position="111"/>
        <end position="499"/>
    </location>
</feature>
<organism evidence="3 4">
    <name type="scientific">Cohnella cellulosilytica</name>
    <dbReference type="NCBI Taxonomy" id="986710"/>
    <lineage>
        <taxon>Bacteria</taxon>
        <taxon>Bacillati</taxon>
        <taxon>Bacillota</taxon>
        <taxon>Bacilli</taxon>
        <taxon>Bacillales</taxon>
        <taxon>Paenibacillaceae</taxon>
        <taxon>Cohnella</taxon>
    </lineage>
</organism>
<evidence type="ECO:0000313" key="4">
    <source>
        <dbReference type="Proteomes" id="UP001596378"/>
    </source>
</evidence>
<evidence type="ECO:0000259" key="2">
    <source>
        <dbReference type="Pfam" id="PF24049"/>
    </source>
</evidence>
<keyword evidence="4" id="KW-1185">Reference proteome</keyword>
<dbReference type="InterPro" id="IPR057796">
    <property type="entry name" value="YOMG-like_N"/>
</dbReference>
<dbReference type="Pfam" id="PF24049">
    <property type="entry name" value="YOMG_N"/>
    <property type="match status" value="1"/>
</dbReference>
<proteinExistence type="predicted"/>
<name>A0ABW2FJD7_9BACL</name>
<gene>
    <name evidence="3" type="ORF">ACFQMJ_25550</name>
</gene>
<feature type="domain" description="YOMG-like N-terminal" evidence="2">
    <location>
        <begin position="19"/>
        <end position="106"/>
    </location>
</feature>
<evidence type="ECO:0000259" key="1">
    <source>
        <dbReference type="Pfam" id="PF06605"/>
    </source>
</evidence>
<dbReference type="InterPro" id="IPR010572">
    <property type="entry name" value="Tail_dom"/>
</dbReference>
<dbReference type="Proteomes" id="UP001596378">
    <property type="component" value="Unassembled WGS sequence"/>
</dbReference>
<reference evidence="4" key="1">
    <citation type="journal article" date="2019" name="Int. J. Syst. Evol. Microbiol.">
        <title>The Global Catalogue of Microorganisms (GCM) 10K type strain sequencing project: providing services to taxonomists for standard genome sequencing and annotation.</title>
        <authorList>
            <consortium name="The Broad Institute Genomics Platform"/>
            <consortium name="The Broad Institute Genome Sequencing Center for Infectious Disease"/>
            <person name="Wu L."/>
            <person name="Ma J."/>
        </authorList>
    </citation>
    <scope>NUCLEOTIDE SEQUENCE [LARGE SCALE GENOMIC DNA]</scope>
    <source>
        <strain evidence="4">KCTC 12907</strain>
    </source>
</reference>
<sequence length="950" mass="102914">MILNANEYTEPERPRLYVATPNRTIVGELPEAYNIKLNTKLGNVPTLNFSLPYRIARMNKQLDNPNIRKTKNRYLIKYVYGTEAEWFMIKSPSDVMEDTDRKDIQCFGLAYELADKNVRKYEATSKNATQILSTMLESSLWELGVVDADFDIMYRSLSVSDSNALDVVFDVAAAFGALVTFDSEQRTINLVQFDEYGMNKGLEVAYGSLLKSATKSESTDEFFTLFKGFGADGIGIQSVNATGSNYLLDVSYFMYPFSRDEQRNVLAHSDYMSDGLCHALLDYRELLESKQGIYQGYLSSLQALQTALTDRTNELYDLKNELTIIEDQIAVANYNKQSTSSLVTQKNTKNSQIAAKNNEIASVETGMDNVNAQIAALQQVLSLSSNFTVGQLEELNPYIIEGTYENTNITHPEQLYEVLKKEFDKVKQPKLVVEISMVNLLEVVEEQDKWDKLRLGDVLTIRNAGIGLNVQAKIIELNYDFESGDIGVVISNVRELLSDEERFLRELYNSRTASQNVISNSGVWNQASEEASEAQRILNGVWDATARSIQASVDNTVTIDRKGVIVSDPNTPDDILILQKGLLAISRNGGDTWSTAINANGVFAERLVGQILVGTDLSISNSSGSVNINANGMTVTDMSLTLINSTIKSKVLINPNDGLKVQKNTGTTGAPVWSDQISLDSNGDALFGGVLSIGSGGTVVKADGNTGLWIGASAFANAPFRVDLNGTVTASRFNLTGGTMNINNRFIVDSSGNLTASGNITANALVAGSFIQAPNISGGNITGTTLTGNTIQTSSSGARIVMNSSDFSTYDSSGNRVISISPFTSTYGLSGIEFGVNAWSPKGHIFSNSAHFGIVGQQAISFRSLTSYLTFSGFIDFSSASVSGITLSMNDISGLSLALSNKANSGSSTQSAGDVLLNGGIAVGTRLLISGGGSVEWRGINIPSHRHVQT</sequence>
<protein>
    <submittedName>
        <fullName evidence="3">Phage tail protein</fullName>
    </submittedName>
</protein>
<comment type="caution">
    <text evidence="3">The sequence shown here is derived from an EMBL/GenBank/DDBJ whole genome shotgun (WGS) entry which is preliminary data.</text>
</comment>
<accession>A0ABW2FJD7</accession>
<dbReference type="Pfam" id="PF06605">
    <property type="entry name" value="Prophage_tail"/>
    <property type="match status" value="1"/>
</dbReference>